<evidence type="ECO:0000313" key="4">
    <source>
        <dbReference type="Proteomes" id="UP000432715"/>
    </source>
</evidence>
<protein>
    <recommendedName>
        <fullName evidence="2">PpiC domain-containing protein</fullName>
    </recommendedName>
</protein>
<name>A0A6I0EZ91_9FIRM</name>
<dbReference type="EMBL" id="WBZC01000053">
    <property type="protein sequence ID" value="KAB3531902.1"/>
    <property type="molecule type" value="Genomic_DNA"/>
</dbReference>
<sequence length="315" mass="35793">MIMLIIKNNKGRLLKGIAAFVMLAVLLTGCSGDKLSDDAAAMVNGTEIPMEEYDKNLALFSYGYSSDVLNRDDGSGLTLLDTIKDYVTDKLVLEVLIYEEAEKNDIKVTDEDIEEAFNGFKEQMANDEILSNYMEENGITDEFIKDFLKKSQLVAKYEVFYTENLEISDDEAKAFYEENPDLFTTEEVHAKHIVVSDQMLADELYLRTKNGEDFQQLAKEYSEDPTVEENGGDLGYFPRGVMVKEFEDAAFSLQAGEISEPVESQFGYHIIKVEDKLSQTITLEDAKNEIINHLVSVEYNKHIEELMEKAKIIKR</sequence>
<dbReference type="PROSITE" id="PS51257">
    <property type="entry name" value="PROKAR_LIPOPROTEIN"/>
    <property type="match status" value="1"/>
</dbReference>
<dbReference type="InterPro" id="IPR050245">
    <property type="entry name" value="PrsA_foldase"/>
</dbReference>
<dbReference type="Pfam" id="PF13616">
    <property type="entry name" value="Rotamase_3"/>
    <property type="match status" value="1"/>
</dbReference>
<organism evidence="3 4">
    <name type="scientific">Alkaliphilus pronyensis</name>
    <dbReference type="NCBI Taxonomy" id="1482732"/>
    <lineage>
        <taxon>Bacteria</taxon>
        <taxon>Bacillati</taxon>
        <taxon>Bacillota</taxon>
        <taxon>Clostridia</taxon>
        <taxon>Peptostreptococcales</taxon>
        <taxon>Natronincolaceae</taxon>
        <taxon>Alkaliphilus</taxon>
    </lineage>
</organism>
<dbReference type="InterPro" id="IPR000297">
    <property type="entry name" value="PPIase_PpiC"/>
</dbReference>
<comment type="caution">
    <text evidence="3">The sequence shown here is derived from an EMBL/GenBank/DDBJ whole genome shotgun (WGS) entry which is preliminary data.</text>
</comment>
<dbReference type="Pfam" id="PF13624">
    <property type="entry name" value="SurA_N_3"/>
    <property type="match status" value="1"/>
</dbReference>
<dbReference type="Gene3D" id="3.10.50.40">
    <property type="match status" value="1"/>
</dbReference>
<dbReference type="GO" id="GO:0003755">
    <property type="term" value="F:peptidyl-prolyl cis-trans isomerase activity"/>
    <property type="evidence" value="ECO:0007669"/>
    <property type="project" value="UniProtKB-KW"/>
</dbReference>
<evidence type="ECO:0000259" key="2">
    <source>
        <dbReference type="PROSITE" id="PS50198"/>
    </source>
</evidence>
<evidence type="ECO:0000256" key="1">
    <source>
        <dbReference type="PROSITE-ProRule" id="PRU00278"/>
    </source>
</evidence>
<dbReference type="PANTHER" id="PTHR47245">
    <property type="entry name" value="PEPTIDYLPROLYL ISOMERASE"/>
    <property type="match status" value="1"/>
</dbReference>
<accession>A0A6I0EZ91</accession>
<keyword evidence="1" id="KW-0697">Rotamase</keyword>
<dbReference type="InterPro" id="IPR027304">
    <property type="entry name" value="Trigger_fact/SurA_dom_sf"/>
</dbReference>
<keyword evidence="4" id="KW-1185">Reference proteome</keyword>
<reference evidence="3 4" key="1">
    <citation type="submission" date="2019-10" db="EMBL/GenBank/DDBJ databases">
        <title>Alkaliphilus serpentinus sp. nov. and Alkaliphilus pronyensis sp. nov., two novel anaerobic alkaliphilic species isolated from the serpentinized-hosted hydrothermal field of the Prony Bay (New Caledonia).</title>
        <authorList>
            <person name="Postec A."/>
        </authorList>
    </citation>
    <scope>NUCLEOTIDE SEQUENCE [LARGE SCALE GENOMIC DNA]</scope>
    <source>
        <strain evidence="3 4">LacV</strain>
    </source>
</reference>
<dbReference type="PANTHER" id="PTHR47245:SF2">
    <property type="entry name" value="PEPTIDYL-PROLYL CIS-TRANS ISOMERASE HP_0175-RELATED"/>
    <property type="match status" value="1"/>
</dbReference>
<gene>
    <name evidence="3" type="ORF">F8154_12385</name>
</gene>
<dbReference type="PROSITE" id="PS50198">
    <property type="entry name" value="PPIC_PPIASE_2"/>
    <property type="match status" value="1"/>
</dbReference>
<dbReference type="Gene3D" id="1.10.4030.10">
    <property type="entry name" value="Porin chaperone SurA, peptide-binding domain"/>
    <property type="match status" value="1"/>
</dbReference>
<dbReference type="SUPFAM" id="SSF54534">
    <property type="entry name" value="FKBP-like"/>
    <property type="match status" value="1"/>
</dbReference>
<dbReference type="SUPFAM" id="SSF109998">
    <property type="entry name" value="Triger factor/SurA peptide-binding domain-like"/>
    <property type="match status" value="1"/>
</dbReference>
<dbReference type="AlphaFoldDB" id="A0A6I0EZ91"/>
<proteinExistence type="predicted"/>
<keyword evidence="1" id="KW-0413">Isomerase</keyword>
<dbReference type="OrthoDB" id="14196at2"/>
<dbReference type="InterPro" id="IPR046357">
    <property type="entry name" value="PPIase_dom_sf"/>
</dbReference>
<dbReference type="Proteomes" id="UP000432715">
    <property type="component" value="Unassembled WGS sequence"/>
</dbReference>
<evidence type="ECO:0000313" key="3">
    <source>
        <dbReference type="EMBL" id="KAB3531902.1"/>
    </source>
</evidence>
<feature type="domain" description="PpiC" evidence="2">
    <location>
        <begin position="185"/>
        <end position="275"/>
    </location>
</feature>